<dbReference type="SUPFAM" id="SSF55874">
    <property type="entry name" value="ATPase domain of HSP90 chaperone/DNA topoisomerase II/histidine kinase"/>
    <property type="match status" value="1"/>
</dbReference>
<dbReference type="RefSeq" id="WP_146320698.1">
    <property type="nucleotide sequence ID" value="NZ_CP042305.1"/>
</dbReference>
<sequence>MWHAVVRLRRRRLAGFPVPDVALAALLCIVAVASVLTGNPDEGPVALTLPVAVATTAALLWRRREPLVCVAIIVMAGFVQTVASQPPGSLWSLAVYAIAMYSLAAYRSEGVAAVAGAVFVAALLVQERIDNGVDYVFILLLFGGLWLLGRLSRYWRTRVSTAEQRQHEAARLAVAEERVRIARELHDIVAHSLSVIAVQSDAAEAALVSAPDRAAAPVQAIRSTARGALGEIRRMLDVLRTDDDELPGVDSPGIGAIEGLVEATRASGCSVELDVRLTDALVPPEVDLAGYRIIQECLTNVRKHAHGADAVVTITQERSRLVLRVTNTAGENGSAVGGKQTAGGGYGVRGMRERVESLGGTLHAGPTADGGFEADAVLPLPAGRRSRRPS</sequence>
<dbReference type="InterPro" id="IPR050482">
    <property type="entry name" value="Sensor_HK_TwoCompSys"/>
</dbReference>
<keyword evidence="6 13" id="KW-0418">Kinase</keyword>
<dbReference type="AlphaFoldDB" id="A0A5B8M499"/>
<feature type="transmembrane region" description="Helical" evidence="9">
    <location>
        <begin position="135"/>
        <end position="155"/>
    </location>
</feature>
<gene>
    <name evidence="13" type="ORF">FPZ11_10450</name>
</gene>
<feature type="domain" description="DUF7134" evidence="12">
    <location>
        <begin position="18"/>
        <end position="154"/>
    </location>
</feature>
<dbReference type="CDD" id="cd16917">
    <property type="entry name" value="HATPase_UhpB-NarQ-NarX-like"/>
    <property type="match status" value="1"/>
</dbReference>
<accession>A0A5B8M499</accession>
<evidence type="ECO:0000256" key="6">
    <source>
        <dbReference type="ARBA" id="ARBA00022777"/>
    </source>
</evidence>
<evidence type="ECO:0000259" key="12">
    <source>
        <dbReference type="Pfam" id="PF23539"/>
    </source>
</evidence>
<evidence type="ECO:0000256" key="3">
    <source>
        <dbReference type="ARBA" id="ARBA00022553"/>
    </source>
</evidence>
<name>A0A5B8M499_9MICO</name>
<feature type="domain" description="Histidine kinase/HSP90-like ATPase" evidence="10">
    <location>
        <begin position="291"/>
        <end position="381"/>
    </location>
</feature>
<organism evidence="13 14">
    <name type="scientific">Humibacter ginsenosidimutans</name>
    <dbReference type="NCBI Taxonomy" id="2599293"/>
    <lineage>
        <taxon>Bacteria</taxon>
        <taxon>Bacillati</taxon>
        <taxon>Actinomycetota</taxon>
        <taxon>Actinomycetes</taxon>
        <taxon>Micrococcales</taxon>
        <taxon>Microbacteriaceae</taxon>
        <taxon>Humibacter</taxon>
    </lineage>
</organism>
<feature type="transmembrane region" description="Helical" evidence="9">
    <location>
        <begin position="111"/>
        <end position="129"/>
    </location>
</feature>
<dbReference type="InterPro" id="IPR011712">
    <property type="entry name" value="Sig_transdc_His_kin_sub3_dim/P"/>
</dbReference>
<dbReference type="Pfam" id="PF02518">
    <property type="entry name" value="HATPase_c"/>
    <property type="match status" value="1"/>
</dbReference>
<feature type="transmembrane region" description="Helical" evidence="9">
    <location>
        <begin position="21"/>
        <end position="38"/>
    </location>
</feature>
<keyword evidence="8" id="KW-0902">Two-component regulatory system</keyword>
<comment type="catalytic activity">
    <reaction evidence="1">
        <text>ATP + protein L-histidine = ADP + protein N-phospho-L-histidine.</text>
        <dbReference type="EC" id="2.7.13.3"/>
    </reaction>
</comment>
<evidence type="ECO:0000256" key="8">
    <source>
        <dbReference type="ARBA" id="ARBA00023012"/>
    </source>
</evidence>
<keyword evidence="9" id="KW-1133">Transmembrane helix</keyword>
<keyword evidence="9" id="KW-0472">Membrane</keyword>
<dbReference type="GO" id="GO:0005524">
    <property type="term" value="F:ATP binding"/>
    <property type="evidence" value="ECO:0007669"/>
    <property type="project" value="UniProtKB-KW"/>
</dbReference>
<dbReference type="InterPro" id="IPR003594">
    <property type="entry name" value="HATPase_dom"/>
</dbReference>
<evidence type="ECO:0000313" key="13">
    <source>
        <dbReference type="EMBL" id="QDZ15136.1"/>
    </source>
</evidence>
<reference evidence="13 14" key="1">
    <citation type="submission" date="2019-07" db="EMBL/GenBank/DDBJ databases">
        <title>Full genome sequence of Humibacter sp. WJ7-1.</title>
        <authorList>
            <person name="Im W.-T."/>
        </authorList>
    </citation>
    <scope>NUCLEOTIDE SEQUENCE [LARGE SCALE GENOMIC DNA]</scope>
    <source>
        <strain evidence="13 14">WJ7-1</strain>
    </source>
</reference>
<keyword evidence="9" id="KW-0812">Transmembrane</keyword>
<evidence type="ECO:0000256" key="7">
    <source>
        <dbReference type="ARBA" id="ARBA00022840"/>
    </source>
</evidence>
<feature type="transmembrane region" description="Helical" evidence="9">
    <location>
        <begin position="44"/>
        <end position="61"/>
    </location>
</feature>
<dbReference type="EMBL" id="CP042305">
    <property type="protein sequence ID" value="QDZ15136.1"/>
    <property type="molecule type" value="Genomic_DNA"/>
</dbReference>
<evidence type="ECO:0000256" key="2">
    <source>
        <dbReference type="ARBA" id="ARBA00012438"/>
    </source>
</evidence>
<dbReference type="EC" id="2.7.13.3" evidence="2"/>
<evidence type="ECO:0000259" key="10">
    <source>
        <dbReference type="Pfam" id="PF02518"/>
    </source>
</evidence>
<feature type="transmembrane region" description="Helical" evidence="9">
    <location>
        <begin position="66"/>
        <end position="83"/>
    </location>
</feature>
<evidence type="ECO:0000256" key="4">
    <source>
        <dbReference type="ARBA" id="ARBA00022679"/>
    </source>
</evidence>
<dbReference type="Proteomes" id="UP000320216">
    <property type="component" value="Chromosome"/>
</dbReference>
<evidence type="ECO:0000313" key="14">
    <source>
        <dbReference type="Proteomes" id="UP000320216"/>
    </source>
</evidence>
<keyword evidence="3" id="KW-0597">Phosphoprotein</keyword>
<keyword evidence="14" id="KW-1185">Reference proteome</keyword>
<dbReference type="PANTHER" id="PTHR24421:SF10">
    <property type="entry name" value="NITRATE_NITRITE SENSOR PROTEIN NARQ"/>
    <property type="match status" value="1"/>
</dbReference>
<dbReference type="GO" id="GO:0000155">
    <property type="term" value="F:phosphorelay sensor kinase activity"/>
    <property type="evidence" value="ECO:0007669"/>
    <property type="project" value="InterPro"/>
</dbReference>
<dbReference type="Gene3D" id="1.20.5.1930">
    <property type="match status" value="1"/>
</dbReference>
<evidence type="ECO:0000256" key="9">
    <source>
        <dbReference type="SAM" id="Phobius"/>
    </source>
</evidence>
<feature type="domain" description="Signal transduction histidine kinase subgroup 3 dimerisation and phosphoacceptor" evidence="11">
    <location>
        <begin position="177"/>
        <end position="243"/>
    </location>
</feature>
<dbReference type="OrthoDB" id="227596at2"/>
<evidence type="ECO:0000256" key="1">
    <source>
        <dbReference type="ARBA" id="ARBA00000085"/>
    </source>
</evidence>
<protein>
    <recommendedName>
        <fullName evidence="2">histidine kinase</fullName>
        <ecNumber evidence="2">2.7.13.3</ecNumber>
    </recommendedName>
</protein>
<dbReference type="GO" id="GO:0046983">
    <property type="term" value="F:protein dimerization activity"/>
    <property type="evidence" value="ECO:0007669"/>
    <property type="project" value="InterPro"/>
</dbReference>
<dbReference type="InterPro" id="IPR036890">
    <property type="entry name" value="HATPase_C_sf"/>
</dbReference>
<evidence type="ECO:0000259" key="11">
    <source>
        <dbReference type="Pfam" id="PF07730"/>
    </source>
</evidence>
<evidence type="ECO:0000256" key="5">
    <source>
        <dbReference type="ARBA" id="ARBA00022741"/>
    </source>
</evidence>
<dbReference type="Pfam" id="PF07730">
    <property type="entry name" value="HisKA_3"/>
    <property type="match status" value="1"/>
</dbReference>
<dbReference type="Pfam" id="PF23539">
    <property type="entry name" value="DUF7134"/>
    <property type="match status" value="1"/>
</dbReference>
<dbReference type="GO" id="GO:0016020">
    <property type="term" value="C:membrane"/>
    <property type="evidence" value="ECO:0007669"/>
    <property type="project" value="InterPro"/>
</dbReference>
<dbReference type="KEGG" id="huw:FPZ11_10450"/>
<keyword evidence="7" id="KW-0067">ATP-binding</keyword>
<dbReference type="Gene3D" id="3.30.565.10">
    <property type="entry name" value="Histidine kinase-like ATPase, C-terminal domain"/>
    <property type="match status" value="1"/>
</dbReference>
<proteinExistence type="predicted"/>
<keyword evidence="4" id="KW-0808">Transferase</keyword>
<dbReference type="InterPro" id="IPR055558">
    <property type="entry name" value="DUF7134"/>
</dbReference>
<dbReference type="PANTHER" id="PTHR24421">
    <property type="entry name" value="NITRATE/NITRITE SENSOR PROTEIN NARX-RELATED"/>
    <property type="match status" value="1"/>
</dbReference>
<keyword evidence="5" id="KW-0547">Nucleotide-binding</keyword>